<proteinExistence type="inferred from homology"/>
<dbReference type="GO" id="GO:0006508">
    <property type="term" value="P:proteolysis"/>
    <property type="evidence" value="ECO:0007669"/>
    <property type="project" value="UniProtKB-KW"/>
</dbReference>
<evidence type="ECO:0000256" key="1">
    <source>
        <dbReference type="ARBA" id="ARBA00011073"/>
    </source>
</evidence>
<evidence type="ECO:0000256" key="3">
    <source>
        <dbReference type="ARBA" id="ARBA00022801"/>
    </source>
</evidence>
<dbReference type="InterPro" id="IPR050131">
    <property type="entry name" value="Peptidase_S8_subtilisin-like"/>
</dbReference>
<keyword evidence="8" id="KW-1185">Reference proteome</keyword>
<keyword evidence="3" id="KW-0378">Hydrolase</keyword>
<evidence type="ECO:0000256" key="2">
    <source>
        <dbReference type="ARBA" id="ARBA00022670"/>
    </source>
</evidence>
<keyword evidence="2 7" id="KW-0645">Protease</keyword>
<gene>
    <name evidence="7" type="ORF">QBC42DRAFT_293630</name>
</gene>
<evidence type="ECO:0000313" key="7">
    <source>
        <dbReference type="EMBL" id="KAK4466006.1"/>
    </source>
</evidence>
<dbReference type="AlphaFoldDB" id="A0AAV9I216"/>
<dbReference type="PANTHER" id="PTHR43806:SF58">
    <property type="entry name" value="ALKALINE PROTEASE 1-RELATED"/>
    <property type="match status" value="1"/>
</dbReference>
<reference evidence="7" key="1">
    <citation type="journal article" date="2023" name="Mol. Phylogenet. Evol.">
        <title>Genome-scale phylogeny and comparative genomics of the fungal order Sordariales.</title>
        <authorList>
            <person name="Hensen N."/>
            <person name="Bonometti L."/>
            <person name="Westerberg I."/>
            <person name="Brannstrom I.O."/>
            <person name="Guillou S."/>
            <person name="Cros-Aarteil S."/>
            <person name="Calhoun S."/>
            <person name="Haridas S."/>
            <person name="Kuo A."/>
            <person name="Mondo S."/>
            <person name="Pangilinan J."/>
            <person name="Riley R."/>
            <person name="LaButti K."/>
            <person name="Andreopoulos B."/>
            <person name="Lipzen A."/>
            <person name="Chen C."/>
            <person name="Yan M."/>
            <person name="Daum C."/>
            <person name="Ng V."/>
            <person name="Clum A."/>
            <person name="Steindorff A."/>
            <person name="Ohm R.A."/>
            <person name="Martin F."/>
            <person name="Silar P."/>
            <person name="Natvig D.O."/>
            <person name="Lalanne C."/>
            <person name="Gautier V."/>
            <person name="Ament-Velasquez S.L."/>
            <person name="Kruys A."/>
            <person name="Hutchinson M.I."/>
            <person name="Powell A.J."/>
            <person name="Barry K."/>
            <person name="Miller A.N."/>
            <person name="Grigoriev I.V."/>
            <person name="Debuchy R."/>
            <person name="Gladieux P."/>
            <person name="Hiltunen Thoren M."/>
            <person name="Johannesson H."/>
        </authorList>
    </citation>
    <scope>NUCLEOTIDE SEQUENCE</scope>
    <source>
        <strain evidence="7">PSN324</strain>
    </source>
</reference>
<accession>A0AAV9I216</accession>
<evidence type="ECO:0000256" key="5">
    <source>
        <dbReference type="PROSITE-ProRule" id="PRU01240"/>
    </source>
</evidence>
<dbReference type="InterPro" id="IPR023828">
    <property type="entry name" value="Peptidase_S8_Ser-AS"/>
</dbReference>
<dbReference type="PROSITE" id="PS00138">
    <property type="entry name" value="SUBTILASE_SER"/>
    <property type="match status" value="1"/>
</dbReference>
<reference evidence="7" key="2">
    <citation type="submission" date="2023-06" db="EMBL/GenBank/DDBJ databases">
        <authorList>
            <consortium name="Lawrence Berkeley National Laboratory"/>
            <person name="Mondo S.J."/>
            <person name="Hensen N."/>
            <person name="Bonometti L."/>
            <person name="Westerberg I."/>
            <person name="Brannstrom I.O."/>
            <person name="Guillou S."/>
            <person name="Cros-Aarteil S."/>
            <person name="Calhoun S."/>
            <person name="Haridas S."/>
            <person name="Kuo A."/>
            <person name="Pangilinan J."/>
            <person name="Riley R."/>
            <person name="Labutti K."/>
            <person name="Andreopoulos B."/>
            <person name="Lipzen A."/>
            <person name="Chen C."/>
            <person name="Yanf M."/>
            <person name="Daum C."/>
            <person name="Ng V."/>
            <person name="Clum A."/>
            <person name="Steindorff A."/>
            <person name="Ohm R."/>
            <person name="Martin F."/>
            <person name="Silar P."/>
            <person name="Natvig D."/>
            <person name="Lalanne C."/>
            <person name="Gautier V."/>
            <person name="Ament-Velasquez S.L."/>
            <person name="Kruys A."/>
            <person name="Hutchinson M.I."/>
            <person name="Powell A.J."/>
            <person name="Barry K."/>
            <person name="Miller A.N."/>
            <person name="Grigoriev I.V."/>
            <person name="Debuchy R."/>
            <person name="Gladieux P."/>
            <person name="Thoren M.H."/>
            <person name="Johannesson H."/>
        </authorList>
    </citation>
    <scope>NUCLEOTIDE SEQUENCE</scope>
    <source>
        <strain evidence="7">PSN324</strain>
    </source>
</reference>
<dbReference type="PANTHER" id="PTHR43806">
    <property type="entry name" value="PEPTIDASE S8"/>
    <property type="match status" value="1"/>
</dbReference>
<dbReference type="EMBL" id="MU864934">
    <property type="protein sequence ID" value="KAK4466006.1"/>
    <property type="molecule type" value="Genomic_DNA"/>
</dbReference>
<comment type="caution">
    <text evidence="5">Lacks conserved residue(s) required for the propagation of feature annotation.</text>
</comment>
<protein>
    <submittedName>
        <fullName evidence="7">Serine protease</fullName>
    </submittedName>
</protein>
<dbReference type="Gene3D" id="3.40.50.200">
    <property type="entry name" value="Peptidase S8/S53 domain"/>
    <property type="match status" value="1"/>
</dbReference>
<dbReference type="Proteomes" id="UP001321749">
    <property type="component" value="Unassembled WGS sequence"/>
</dbReference>
<comment type="similarity">
    <text evidence="1 5">Belongs to the peptidase S8 family.</text>
</comment>
<feature type="domain" description="Peptidase S8/S53" evidence="6">
    <location>
        <begin position="1"/>
        <end position="111"/>
    </location>
</feature>
<name>A0AAV9I216_9PEZI</name>
<evidence type="ECO:0000256" key="4">
    <source>
        <dbReference type="ARBA" id="ARBA00022825"/>
    </source>
</evidence>
<evidence type="ECO:0000313" key="8">
    <source>
        <dbReference type="Proteomes" id="UP001321749"/>
    </source>
</evidence>
<dbReference type="SUPFAM" id="SSF52743">
    <property type="entry name" value="Subtilisin-like"/>
    <property type="match status" value="1"/>
</dbReference>
<dbReference type="InterPro" id="IPR000209">
    <property type="entry name" value="Peptidase_S8/S53_dom"/>
</dbReference>
<evidence type="ECO:0000259" key="6">
    <source>
        <dbReference type="Pfam" id="PF00082"/>
    </source>
</evidence>
<dbReference type="PROSITE" id="PS51892">
    <property type="entry name" value="SUBTILASE"/>
    <property type="match status" value="1"/>
</dbReference>
<organism evidence="7 8">
    <name type="scientific">Cladorrhinum samala</name>
    <dbReference type="NCBI Taxonomy" id="585594"/>
    <lineage>
        <taxon>Eukaryota</taxon>
        <taxon>Fungi</taxon>
        <taxon>Dikarya</taxon>
        <taxon>Ascomycota</taxon>
        <taxon>Pezizomycotina</taxon>
        <taxon>Sordariomycetes</taxon>
        <taxon>Sordariomycetidae</taxon>
        <taxon>Sordariales</taxon>
        <taxon>Podosporaceae</taxon>
        <taxon>Cladorrhinum</taxon>
    </lineage>
</organism>
<dbReference type="InterPro" id="IPR036852">
    <property type="entry name" value="Peptidase_S8/S53_dom_sf"/>
</dbReference>
<comment type="caution">
    <text evidence="7">The sequence shown here is derived from an EMBL/GenBank/DDBJ whole genome shotgun (WGS) entry which is preliminary data.</text>
</comment>
<dbReference type="Pfam" id="PF00082">
    <property type="entry name" value="Peptidase_S8"/>
    <property type="match status" value="1"/>
</dbReference>
<sequence length="159" mass="15798">MSLGGPPSPAFNAAVASAFSSGILSIVAAGNEGLDASTTSPASAPEAITVGAVDVDNARPYWSNYGPLVDIFAPGVEVLSAWKGSDEDYYVADGTSMATPHVAGLVLYLKGLETGVARGAVVRSAAEVVESLKGLATAGVVGNRGKGSPDLLAYNGNGA</sequence>
<dbReference type="GO" id="GO:0004252">
    <property type="term" value="F:serine-type endopeptidase activity"/>
    <property type="evidence" value="ECO:0007669"/>
    <property type="project" value="InterPro"/>
</dbReference>
<keyword evidence="4" id="KW-0720">Serine protease</keyword>